<evidence type="ECO:0000256" key="1">
    <source>
        <dbReference type="ARBA" id="ARBA00004162"/>
    </source>
</evidence>
<evidence type="ECO:0000256" key="2">
    <source>
        <dbReference type="ARBA" id="ARBA00005811"/>
    </source>
</evidence>
<keyword evidence="5" id="KW-1133">Transmembrane helix</keyword>
<dbReference type="Proteomes" id="UP000557872">
    <property type="component" value="Unassembled WGS sequence"/>
</dbReference>
<keyword evidence="6" id="KW-0472">Membrane</keyword>
<gene>
    <name evidence="8" type="ORF">HW115_00405</name>
</gene>
<protein>
    <recommendedName>
        <fullName evidence="10">Biopolymer transporter ExbD</fullName>
    </recommendedName>
</protein>
<evidence type="ECO:0008006" key="10">
    <source>
        <dbReference type="Google" id="ProtNLM"/>
    </source>
</evidence>
<keyword evidence="7" id="KW-0813">Transport</keyword>
<dbReference type="InterPro" id="IPR003400">
    <property type="entry name" value="ExbD"/>
</dbReference>
<reference evidence="8 9" key="1">
    <citation type="submission" date="2020-07" db="EMBL/GenBank/DDBJ databases">
        <title>Roseicoccus Jingziensis gen. nov., sp. nov., isolated from coastal seawater.</title>
        <authorList>
            <person name="Feng X."/>
        </authorList>
    </citation>
    <scope>NUCLEOTIDE SEQUENCE [LARGE SCALE GENOMIC DNA]</scope>
    <source>
        <strain evidence="8 9">N1E253</strain>
    </source>
</reference>
<comment type="caution">
    <text evidence="8">The sequence shown here is derived from an EMBL/GenBank/DDBJ whole genome shotgun (WGS) entry which is preliminary data.</text>
</comment>
<evidence type="ECO:0000313" key="9">
    <source>
        <dbReference type="Proteomes" id="UP000557872"/>
    </source>
</evidence>
<dbReference type="Pfam" id="PF02472">
    <property type="entry name" value="ExbD"/>
    <property type="match status" value="1"/>
</dbReference>
<keyword evidence="7" id="KW-0653">Protein transport</keyword>
<evidence type="ECO:0000256" key="7">
    <source>
        <dbReference type="RuleBase" id="RU003879"/>
    </source>
</evidence>
<dbReference type="GO" id="GO:0015031">
    <property type="term" value="P:protein transport"/>
    <property type="evidence" value="ECO:0007669"/>
    <property type="project" value="UniProtKB-KW"/>
</dbReference>
<comment type="subcellular location">
    <subcellularLocation>
        <location evidence="1">Cell membrane</location>
        <topology evidence="1">Single-pass membrane protein</topology>
    </subcellularLocation>
    <subcellularLocation>
        <location evidence="7">Cell membrane</location>
        <topology evidence="7">Single-pass type II membrane protein</topology>
    </subcellularLocation>
</comment>
<dbReference type="AlphaFoldDB" id="A0A851GFJ4"/>
<proteinExistence type="inferred from homology"/>
<organism evidence="8 9">
    <name type="scientific">Oceaniferula marina</name>
    <dbReference type="NCBI Taxonomy" id="2748318"/>
    <lineage>
        <taxon>Bacteria</taxon>
        <taxon>Pseudomonadati</taxon>
        <taxon>Verrucomicrobiota</taxon>
        <taxon>Verrucomicrobiia</taxon>
        <taxon>Verrucomicrobiales</taxon>
        <taxon>Verrucomicrobiaceae</taxon>
        <taxon>Oceaniferula</taxon>
    </lineage>
</organism>
<dbReference type="RefSeq" id="WP_178930603.1">
    <property type="nucleotide sequence ID" value="NZ_JACBAZ010000001.1"/>
</dbReference>
<dbReference type="GO" id="GO:0022857">
    <property type="term" value="F:transmembrane transporter activity"/>
    <property type="evidence" value="ECO:0007669"/>
    <property type="project" value="InterPro"/>
</dbReference>
<evidence type="ECO:0000313" key="8">
    <source>
        <dbReference type="EMBL" id="NWK54055.1"/>
    </source>
</evidence>
<name>A0A851GFJ4_9BACT</name>
<keyword evidence="9" id="KW-1185">Reference proteome</keyword>
<dbReference type="Gene3D" id="3.30.420.270">
    <property type="match status" value="1"/>
</dbReference>
<evidence type="ECO:0000256" key="5">
    <source>
        <dbReference type="ARBA" id="ARBA00022989"/>
    </source>
</evidence>
<accession>A0A851GFJ4</accession>
<evidence type="ECO:0000256" key="3">
    <source>
        <dbReference type="ARBA" id="ARBA00022475"/>
    </source>
</evidence>
<evidence type="ECO:0000256" key="4">
    <source>
        <dbReference type="ARBA" id="ARBA00022692"/>
    </source>
</evidence>
<keyword evidence="3" id="KW-1003">Cell membrane</keyword>
<keyword evidence="4 7" id="KW-0812">Transmembrane</keyword>
<dbReference type="EMBL" id="JACBAZ010000001">
    <property type="protein sequence ID" value="NWK54055.1"/>
    <property type="molecule type" value="Genomic_DNA"/>
</dbReference>
<comment type="similarity">
    <text evidence="2 7">Belongs to the ExbD/TolR family.</text>
</comment>
<sequence length="122" mass="13305">MQPIEMEHREPQEMVEIHAGQEEKEENKGIAPLVISIDDKGVIYLGTGAEKETLDADTANQKLPLLKAKLEAYSAAVKAAEGKPKVQLSASAEVKQQRVVDVLNLLAEHHISAVTFIQPEAP</sequence>
<dbReference type="GO" id="GO:0005886">
    <property type="term" value="C:plasma membrane"/>
    <property type="evidence" value="ECO:0007669"/>
    <property type="project" value="UniProtKB-SubCell"/>
</dbReference>
<evidence type="ECO:0000256" key="6">
    <source>
        <dbReference type="ARBA" id="ARBA00023136"/>
    </source>
</evidence>